<dbReference type="InterPro" id="IPR020568">
    <property type="entry name" value="Ribosomal_Su5_D2-typ_SF"/>
</dbReference>
<comment type="similarity">
    <text evidence="3">Belongs to the LpxC family.</text>
</comment>
<evidence type="ECO:0000256" key="2">
    <source>
        <dbReference type="ARBA" id="ARBA00005002"/>
    </source>
</evidence>
<evidence type="ECO:0000256" key="8">
    <source>
        <dbReference type="ARBA" id="ARBA00022801"/>
    </source>
</evidence>
<evidence type="ECO:0000313" key="14">
    <source>
        <dbReference type="Proteomes" id="UP001634393"/>
    </source>
</evidence>
<evidence type="ECO:0000256" key="12">
    <source>
        <dbReference type="ARBA" id="ARBA00024987"/>
    </source>
</evidence>
<evidence type="ECO:0000256" key="6">
    <source>
        <dbReference type="ARBA" id="ARBA00022556"/>
    </source>
</evidence>
<evidence type="ECO:0000256" key="5">
    <source>
        <dbReference type="ARBA" id="ARBA00022516"/>
    </source>
</evidence>
<dbReference type="PANTHER" id="PTHR33694">
    <property type="entry name" value="UDP-3-O-ACYL-N-ACETYLGLUCOSAMINE DEACETYLASE 1, MITOCHONDRIAL-RELATED"/>
    <property type="match status" value="1"/>
</dbReference>
<evidence type="ECO:0000256" key="7">
    <source>
        <dbReference type="ARBA" id="ARBA00022723"/>
    </source>
</evidence>
<proteinExistence type="inferred from homology"/>
<evidence type="ECO:0000256" key="10">
    <source>
        <dbReference type="ARBA" id="ARBA00023098"/>
    </source>
</evidence>
<keyword evidence="10" id="KW-0443">Lipid metabolism</keyword>
<dbReference type="EMBL" id="JBJXBP010000004">
    <property type="protein sequence ID" value="KAL3835294.1"/>
    <property type="molecule type" value="Genomic_DNA"/>
</dbReference>
<comment type="function">
    <text evidence="12">Involved in the biosynthesis of lipid A, a phosphorylated glycolipid that in bacteria anchors the lipopolysaccharide to the outer membrane of the cell. Lipid A-like molecules in plants may serve as structural components of the outer membranes of mitochondria and/or chloroplasts, or may be involved in signal transduction or plant defense responses.</text>
</comment>
<dbReference type="HAMAP" id="MF_00388">
    <property type="entry name" value="LpxC"/>
    <property type="match status" value="1"/>
</dbReference>
<comment type="pathway">
    <text evidence="2">Glycolipid biosynthesis; lipid IV(A) biosynthesis; lipid IV(A) from (3R)-3-hydroxytetradecanoyl-[acyl-carrier-protein] and UDP-N-acetyl-alpha-D-glucosamine: step 2/6.</text>
</comment>
<keyword evidence="7" id="KW-0479">Metal-binding</keyword>
<sequence length="313" mass="33951">MAVVYNYLKSPPLISWKSTSKLQQTVANCFERIGQGLHSGNIFKVKLSPAAAGVGRYFVVGGSTVIKASIENAVKPTPLCTTLSKDGYSVQTVEHLLSALEATGVDNCQIEIDSSSSNDSVEVPIFDGSAREWVEAIDQVGLKVAITSGGKSCEKLAPYLNEPVRVQKNDSFIAAFPFPRMSISYGIDFPQAPAIGRQWFCSNLPDYSKQIASSRTFCIYEEVEYMRSLGLIKGGSSETAIICGLNRGWLNPPLRFDDEPCRHKVLDLIGDVSLLAKDGSQGLPIAHIIAYKAGHSLHTEFVRCLSGISQKIG</sequence>
<dbReference type="GO" id="GO:0016020">
    <property type="term" value="C:membrane"/>
    <property type="evidence" value="ECO:0007669"/>
    <property type="project" value="GOC"/>
</dbReference>
<comment type="catalytic activity">
    <reaction evidence="11">
        <text>a UDP-3-O-[(3R)-3-hydroxyacyl]-N-acetyl-alpha-D-glucosamine + H2O = a UDP-3-O-[(3R)-3-hydroxyacyl]-alpha-D-glucosamine + acetate</text>
        <dbReference type="Rhea" id="RHEA:67816"/>
        <dbReference type="ChEBI" id="CHEBI:15377"/>
        <dbReference type="ChEBI" id="CHEBI:30089"/>
        <dbReference type="ChEBI" id="CHEBI:137740"/>
        <dbReference type="ChEBI" id="CHEBI:173225"/>
        <dbReference type="EC" id="3.5.1.108"/>
    </reaction>
</comment>
<dbReference type="NCBIfam" id="TIGR00325">
    <property type="entry name" value="lpxC"/>
    <property type="match status" value="1"/>
</dbReference>
<keyword evidence="6" id="KW-0441">Lipid A biosynthesis</keyword>
<dbReference type="GO" id="GO:2001289">
    <property type="term" value="P:lipid X metabolic process"/>
    <property type="evidence" value="ECO:0007669"/>
    <property type="project" value="UniProtKB-ARBA"/>
</dbReference>
<evidence type="ECO:0000256" key="1">
    <source>
        <dbReference type="ARBA" id="ARBA00001947"/>
    </source>
</evidence>
<dbReference type="GO" id="GO:0009245">
    <property type="term" value="P:lipid A biosynthetic process"/>
    <property type="evidence" value="ECO:0007669"/>
    <property type="project" value="UniProtKB-KW"/>
</dbReference>
<protein>
    <recommendedName>
        <fullName evidence="4">UDP-3-O-acyl-N-acetylglucosamine deacetylase</fullName>
        <ecNumber evidence="4">3.5.1.108</ecNumber>
    </recommendedName>
</protein>
<dbReference type="InterPro" id="IPR011334">
    <property type="entry name" value="UDP-acyl_GlcNac_deAcase_C"/>
</dbReference>
<dbReference type="Gene3D" id="3.30.230.20">
    <property type="entry name" value="lpxc deacetylase, domain 1"/>
    <property type="match status" value="1"/>
</dbReference>
<keyword evidence="8" id="KW-0378">Hydrolase</keyword>
<dbReference type="Gene3D" id="3.30.1700.10">
    <property type="entry name" value="lpxc deacetylase, domain 2"/>
    <property type="match status" value="1"/>
</dbReference>
<evidence type="ECO:0000256" key="9">
    <source>
        <dbReference type="ARBA" id="ARBA00022833"/>
    </source>
</evidence>
<dbReference type="GO" id="GO:0046872">
    <property type="term" value="F:metal ion binding"/>
    <property type="evidence" value="ECO:0007669"/>
    <property type="project" value="UniProtKB-KW"/>
</dbReference>
<dbReference type="PANTHER" id="PTHR33694:SF1">
    <property type="entry name" value="UDP-3-O-ACYL-N-ACETYLGLUCOSAMINE DEACETYLASE 1, MITOCHONDRIAL-RELATED"/>
    <property type="match status" value="1"/>
</dbReference>
<evidence type="ECO:0000256" key="4">
    <source>
        <dbReference type="ARBA" id="ARBA00012745"/>
    </source>
</evidence>
<evidence type="ECO:0000256" key="11">
    <source>
        <dbReference type="ARBA" id="ARBA00024535"/>
    </source>
</evidence>
<dbReference type="Proteomes" id="UP001634393">
    <property type="component" value="Unassembled WGS sequence"/>
</dbReference>
<dbReference type="InterPro" id="IPR015870">
    <property type="entry name" value="UDP-acyl_N-AcGlcN_deAcase_N"/>
</dbReference>
<accession>A0ABD3TE77</accession>
<organism evidence="13 14">
    <name type="scientific">Penstemon smallii</name>
    <dbReference type="NCBI Taxonomy" id="265156"/>
    <lineage>
        <taxon>Eukaryota</taxon>
        <taxon>Viridiplantae</taxon>
        <taxon>Streptophyta</taxon>
        <taxon>Embryophyta</taxon>
        <taxon>Tracheophyta</taxon>
        <taxon>Spermatophyta</taxon>
        <taxon>Magnoliopsida</taxon>
        <taxon>eudicotyledons</taxon>
        <taxon>Gunneridae</taxon>
        <taxon>Pentapetalae</taxon>
        <taxon>asterids</taxon>
        <taxon>lamiids</taxon>
        <taxon>Lamiales</taxon>
        <taxon>Plantaginaceae</taxon>
        <taxon>Cheloneae</taxon>
        <taxon>Penstemon</taxon>
    </lineage>
</organism>
<comment type="cofactor">
    <cofactor evidence="1">
        <name>Zn(2+)</name>
        <dbReference type="ChEBI" id="CHEBI:29105"/>
    </cofactor>
</comment>
<evidence type="ECO:0000256" key="3">
    <source>
        <dbReference type="ARBA" id="ARBA00006170"/>
    </source>
</evidence>
<keyword evidence="5" id="KW-0444">Lipid biosynthesis</keyword>
<dbReference type="EC" id="3.5.1.108" evidence="4"/>
<dbReference type="GO" id="GO:0005739">
    <property type="term" value="C:mitochondrion"/>
    <property type="evidence" value="ECO:0007669"/>
    <property type="project" value="UniProtKB-ARBA"/>
</dbReference>
<comment type="caution">
    <text evidence="13">The sequence shown here is derived from an EMBL/GenBank/DDBJ whole genome shotgun (WGS) entry which is preliminary data.</text>
</comment>
<dbReference type="Pfam" id="PF03331">
    <property type="entry name" value="LpxC"/>
    <property type="match status" value="1"/>
</dbReference>
<keyword evidence="14" id="KW-1185">Reference proteome</keyword>
<keyword evidence="9" id="KW-0862">Zinc</keyword>
<dbReference type="InterPro" id="IPR004463">
    <property type="entry name" value="UDP-acyl_GlcNac_deAcase"/>
</dbReference>
<evidence type="ECO:0000313" key="13">
    <source>
        <dbReference type="EMBL" id="KAL3835294.1"/>
    </source>
</evidence>
<gene>
    <name evidence="13" type="ORF">ACJIZ3_010030</name>
</gene>
<name>A0ABD3TE77_9LAMI</name>
<reference evidence="13 14" key="1">
    <citation type="submission" date="2024-12" db="EMBL/GenBank/DDBJ databases">
        <title>The unique morphological basis and parallel evolutionary history of personate flowers in Penstemon.</title>
        <authorList>
            <person name="Depatie T.H."/>
            <person name="Wessinger C.A."/>
        </authorList>
    </citation>
    <scope>NUCLEOTIDE SEQUENCE [LARGE SCALE GENOMIC DNA]</scope>
    <source>
        <strain evidence="13">WTNN_2</strain>
        <tissue evidence="13">Leaf</tissue>
    </source>
</reference>
<dbReference type="AlphaFoldDB" id="A0ABD3TE77"/>
<dbReference type="GO" id="GO:0103117">
    <property type="term" value="F:UDP-3-O-acyl-N-acetylglucosamine deacetylase activity"/>
    <property type="evidence" value="ECO:0007669"/>
    <property type="project" value="UniProtKB-EC"/>
</dbReference>
<dbReference type="SUPFAM" id="SSF54211">
    <property type="entry name" value="Ribosomal protein S5 domain 2-like"/>
    <property type="match status" value="2"/>
</dbReference>